<dbReference type="EMBL" id="QURH01000327">
    <property type="protein sequence ID" value="RFU39724.1"/>
    <property type="molecule type" value="Genomic_DNA"/>
</dbReference>
<sequence>MLAASVLLGGLLGACSAETPQATTLDPPTPDTRLTLRPGEYRSAPDPRTLLSPALREDLMHNADPHETKCRHKARLVADYWRCYVLTRYPGSRNLDRTIIHLSVSLPFTDTATAEAIEEFDESYKTIDASGPAPVPLKLGDQAYQSVPDREELRDAWIVFRRRNVVVSVSVHEARRDADGPESAIYADQLRRTRRLATELAQAVPQLPQ</sequence>
<evidence type="ECO:0000313" key="2">
    <source>
        <dbReference type="Proteomes" id="UP000261811"/>
    </source>
</evidence>
<evidence type="ECO:0008006" key="3">
    <source>
        <dbReference type="Google" id="ProtNLM"/>
    </source>
</evidence>
<keyword evidence="2" id="KW-1185">Reference proteome</keyword>
<organism evidence="1 2">
    <name type="scientific">Actinomadura logoneensis</name>
    <dbReference type="NCBI Taxonomy" id="2293572"/>
    <lineage>
        <taxon>Bacteria</taxon>
        <taxon>Bacillati</taxon>
        <taxon>Actinomycetota</taxon>
        <taxon>Actinomycetes</taxon>
        <taxon>Streptosporangiales</taxon>
        <taxon>Thermomonosporaceae</taxon>
        <taxon>Actinomadura</taxon>
    </lineage>
</organism>
<accession>A0A372JIN8</accession>
<reference evidence="1 2" key="1">
    <citation type="submission" date="2018-08" db="EMBL/GenBank/DDBJ databases">
        <title>Actinomadura jelena sp. nov., a novel Actinomycete isolated from soil in Chad.</title>
        <authorList>
            <person name="Shi L."/>
        </authorList>
    </citation>
    <scope>NUCLEOTIDE SEQUENCE [LARGE SCALE GENOMIC DNA]</scope>
    <source>
        <strain evidence="1 2">NEAU-G17</strain>
    </source>
</reference>
<protein>
    <recommendedName>
        <fullName evidence="3">DUF3558 domain-containing protein</fullName>
    </recommendedName>
</protein>
<gene>
    <name evidence="1" type="ORF">DZF91_20925</name>
</gene>
<name>A0A372JIN8_9ACTN</name>
<comment type="caution">
    <text evidence="1">The sequence shown here is derived from an EMBL/GenBank/DDBJ whole genome shotgun (WGS) entry which is preliminary data.</text>
</comment>
<dbReference type="AlphaFoldDB" id="A0A372JIN8"/>
<dbReference type="Proteomes" id="UP000261811">
    <property type="component" value="Unassembled WGS sequence"/>
</dbReference>
<evidence type="ECO:0000313" key="1">
    <source>
        <dbReference type="EMBL" id="RFU39724.1"/>
    </source>
</evidence>
<proteinExistence type="predicted"/>